<feature type="compositionally biased region" description="Polar residues" evidence="1">
    <location>
        <begin position="152"/>
        <end position="164"/>
    </location>
</feature>
<evidence type="ECO:0000256" key="1">
    <source>
        <dbReference type="SAM" id="MobiDB-lite"/>
    </source>
</evidence>
<keyword evidence="3" id="KW-1185">Reference proteome</keyword>
<feature type="region of interest" description="Disordered" evidence="1">
    <location>
        <begin position="64"/>
        <end position="94"/>
    </location>
</feature>
<evidence type="ECO:0000313" key="2">
    <source>
        <dbReference type="EMBL" id="KAL0475121.1"/>
    </source>
</evidence>
<comment type="caution">
    <text evidence="2">The sequence shown here is derived from an EMBL/GenBank/DDBJ whole genome shotgun (WGS) entry which is preliminary data.</text>
</comment>
<reference evidence="2 3" key="1">
    <citation type="submission" date="2023-09" db="EMBL/GenBank/DDBJ databases">
        <title>Multi-omics analysis of a traditional fermented food reveals byproduct-associated fungal strains for waste-to-food upcycling.</title>
        <authorList>
            <consortium name="Lawrence Berkeley National Laboratory"/>
            <person name="Rekdal V.M."/>
            <person name="Villalobos-Escobedo J.M."/>
            <person name="Rodriguez-Valeron N."/>
            <person name="Garcia M.O."/>
            <person name="Vasquez D.P."/>
            <person name="Damayanti I."/>
            <person name="Sorensen P.M."/>
            <person name="Baidoo E.E."/>
            <person name="De Carvalho A.C."/>
            <person name="Riley R."/>
            <person name="Lipzen A."/>
            <person name="He G."/>
            <person name="Yan M."/>
            <person name="Haridas S."/>
            <person name="Daum C."/>
            <person name="Yoshinaga Y."/>
            <person name="Ng V."/>
            <person name="Grigoriev I.V."/>
            <person name="Munk R."/>
            <person name="Nuraida L."/>
            <person name="Wijaya C.H."/>
            <person name="Morales P.-C."/>
            <person name="Keasling J.D."/>
        </authorList>
    </citation>
    <scope>NUCLEOTIDE SEQUENCE [LARGE SCALE GENOMIC DNA]</scope>
    <source>
        <strain evidence="2 3">FGSC 2613</strain>
    </source>
</reference>
<feature type="region of interest" description="Disordered" evidence="1">
    <location>
        <begin position="152"/>
        <end position="174"/>
    </location>
</feature>
<dbReference type="EMBL" id="JAVLET010000001">
    <property type="protein sequence ID" value="KAL0475121.1"/>
    <property type="molecule type" value="Genomic_DNA"/>
</dbReference>
<dbReference type="Proteomes" id="UP001451303">
    <property type="component" value="Unassembled WGS sequence"/>
</dbReference>
<evidence type="ECO:0000313" key="3">
    <source>
        <dbReference type="Proteomes" id="UP001451303"/>
    </source>
</evidence>
<accession>A0ABR3DR45</accession>
<organism evidence="2 3">
    <name type="scientific">Neurospora intermedia</name>
    <dbReference type="NCBI Taxonomy" id="5142"/>
    <lineage>
        <taxon>Eukaryota</taxon>
        <taxon>Fungi</taxon>
        <taxon>Dikarya</taxon>
        <taxon>Ascomycota</taxon>
        <taxon>Pezizomycotina</taxon>
        <taxon>Sordariomycetes</taxon>
        <taxon>Sordariomycetidae</taxon>
        <taxon>Sordariales</taxon>
        <taxon>Sordariaceae</taxon>
        <taxon>Neurospora</taxon>
    </lineage>
</organism>
<gene>
    <name evidence="2" type="ORF">QR685DRAFT_577825</name>
</gene>
<proteinExistence type="predicted"/>
<sequence>MSESRLHLQGARHNQKSVQFRESYEYLTDEWSGLPRRGAAASFHGQQARVITGEPRVTTFILRRNPRAVHPDAQQSNSREPRRNGPYPSPQHLPYEFRFQDKPRSQAVPKVSLRKPDTFLHDLLLIGKLVSLGTTHGKLLGNLPHTVSNVNAADTNDAPASTNNRTKRKSAPTSAKKLAVDDSCNADENTVVYEDTDANGDNAGKDEDAVYKFECSHRTIVVASQHHKPNYVF</sequence>
<name>A0ABR3DR45_NEUIN</name>
<protein>
    <submittedName>
        <fullName evidence="2">Uncharacterized protein</fullName>
    </submittedName>
</protein>